<keyword evidence="2" id="KW-1185">Reference proteome</keyword>
<keyword evidence="1" id="KW-0489">Methyltransferase</keyword>
<name>A0A6B3TT93_9BACI</name>
<dbReference type="InterPro" id="IPR006901">
    <property type="entry name" value="TrmK"/>
</dbReference>
<dbReference type="GO" id="GO:0032259">
    <property type="term" value="P:methylation"/>
    <property type="evidence" value="ECO:0007669"/>
    <property type="project" value="UniProtKB-KW"/>
</dbReference>
<dbReference type="Proteomes" id="UP000481621">
    <property type="component" value="Unassembled WGS sequence"/>
</dbReference>
<evidence type="ECO:0000313" key="1">
    <source>
        <dbReference type="EMBL" id="NEX79700.1"/>
    </source>
</evidence>
<keyword evidence="1" id="KW-0808">Transferase</keyword>
<dbReference type="AlphaFoldDB" id="A0A6B3TT93"/>
<dbReference type="Gene3D" id="1.10.287.1890">
    <property type="match status" value="1"/>
</dbReference>
<dbReference type="GO" id="GO:0160105">
    <property type="term" value="F:tRNA (adenine(22)-N1)-methyltransferase activity"/>
    <property type="evidence" value="ECO:0007669"/>
    <property type="project" value="InterPro"/>
</dbReference>
<dbReference type="SUPFAM" id="SSF53335">
    <property type="entry name" value="S-adenosyl-L-methionine-dependent methyltransferases"/>
    <property type="match status" value="1"/>
</dbReference>
<dbReference type="Pfam" id="PF04816">
    <property type="entry name" value="TrmK"/>
    <property type="match status" value="1"/>
</dbReference>
<dbReference type="EMBL" id="JAAIUV010000021">
    <property type="protein sequence ID" value="NEX79700.1"/>
    <property type="molecule type" value="Genomic_DNA"/>
</dbReference>
<dbReference type="RefSeq" id="WP_163252209.1">
    <property type="nucleotide sequence ID" value="NZ_JAAIUV010000021.1"/>
</dbReference>
<accession>A0A6B3TT93</accession>
<gene>
    <name evidence="1" type="ORF">G4Z05_12620</name>
</gene>
<comment type="caution">
    <text evidence="1">The sequence shown here is derived from an EMBL/GenBank/DDBJ whole genome shotgun (WGS) entry which is preliminary data.</text>
</comment>
<dbReference type="InterPro" id="IPR029063">
    <property type="entry name" value="SAM-dependent_MTases_sf"/>
</dbReference>
<dbReference type="PANTHER" id="PTHR38451">
    <property type="entry name" value="TRNA (ADENINE(22)-N(1))-METHYLTRANSFERASE"/>
    <property type="match status" value="1"/>
</dbReference>
<dbReference type="PIRSF" id="PIRSF018637">
    <property type="entry name" value="TrmK"/>
    <property type="match status" value="1"/>
</dbReference>
<organism evidence="1 2">
    <name type="scientific">Neobacillus thermocopriae</name>
    <dbReference type="NCBI Taxonomy" id="1215031"/>
    <lineage>
        <taxon>Bacteria</taxon>
        <taxon>Bacillati</taxon>
        <taxon>Bacillota</taxon>
        <taxon>Bacilli</taxon>
        <taxon>Bacillales</taxon>
        <taxon>Bacillaceae</taxon>
        <taxon>Neobacillus</taxon>
    </lineage>
</organism>
<dbReference type="PANTHER" id="PTHR38451:SF1">
    <property type="entry name" value="TRNA (ADENINE(22)-N(1))-METHYLTRANSFERASE"/>
    <property type="match status" value="1"/>
</dbReference>
<proteinExistence type="predicted"/>
<sequence>MNSNKLSVRLKTVAKYVPNGARIADIGSDHAYLPCYLAKHQQIEFAIAGEVVEGPYQSAVRNVKAEGLTEMIKVRMGDGLEVIHAGEVDCITIAGMGGTLIANILDNGKEKLSTVNRLILQPNISAISIRKWLLENGWELINEEILEEDGKIYEILVAEKGDPKRPYDNTIDLQLLMGPFLLKKQDEVFKKKWLLELKNWQRINKQLEHAAQKRETIEKRRELEYKIKLVKEGLHLEETERS</sequence>
<protein>
    <submittedName>
        <fullName evidence="1">tRNA (Adenine-N(1))-methyltransferase</fullName>
    </submittedName>
</protein>
<evidence type="ECO:0000313" key="2">
    <source>
        <dbReference type="Proteomes" id="UP000481621"/>
    </source>
</evidence>
<reference evidence="1" key="1">
    <citation type="submission" date="2020-02" db="EMBL/GenBank/DDBJ databases">
        <title>Bacillus sedimentmangrovi sp. nov., isolated from sediment of the mangrove ecosystem.</title>
        <authorList>
            <person name="Liu G."/>
        </authorList>
    </citation>
    <scope>NUCLEOTIDE SEQUENCE [LARGE SCALE GENOMIC DNA]</scope>
    <source>
        <strain evidence="1">SgZ-7</strain>
    </source>
</reference>
<dbReference type="Gene3D" id="3.40.50.150">
    <property type="entry name" value="Vaccinia Virus protein VP39"/>
    <property type="match status" value="1"/>
</dbReference>